<dbReference type="SUPFAM" id="SSF56300">
    <property type="entry name" value="Metallo-dependent phosphatases"/>
    <property type="match status" value="1"/>
</dbReference>
<evidence type="ECO:0000313" key="6">
    <source>
        <dbReference type="EMBL" id="CAK82860.1"/>
    </source>
</evidence>
<dbReference type="InParanoid" id="A0DIJ3"/>
<evidence type="ECO:0000256" key="3">
    <source>
        <dbReference type="ARBA" id="ARBA00023211"/>
    </source>
</evidence>
<dbReference type="InterPro" id="IPR047129">
    <property type="entry name" value="PPA2-like"/>
</dbReference>
<evidence type="ECO:0000313" key="7">
    <source>
        <dbReference type="Proteomes" id="UP000000600"/>
    </source>
</evidence>
<dbReference type="PROSITE" id="PS00125">
    <property type="entry name" value="SER_THR_PHOSPHATASE"/>
    <property type="match status" value="1"/>
</dbReference>
<dbReference type="STRING" id="5888.A0DIJ3"/>
<dbReference type="GO" id="GO:0005737">
    <property type="term" value="C:cytoplasm"/>
    <property type="evidence" value="ECO:0000318"/>
    <property type="project" value="GO_Central"/>
</dbReference>
<reference evidence="6 7" key="1">
    <citation type="journal article" date="2006" name="Nature">
        <title>Global trends of whole-genome duplications revealed by the ciliate Paramecium tetraurelia.</title>
        <authorList>
            <consortium name="Genoscope"/>
            <person name="Aury J.-M."/>
            <person name="Jaillon O."/>
            <person name="Duret L."/>
            <person name="Noel B."/>
            <person name="Jubin C."/>
            <person name="Porcel B.M."/>
            <person name="Segurens B."/>
            <person name="Daubin V."/>
            <person name="Anthouard V."/>
            <person name="Aiach N."/>
            <person name="Arnaiz O."/>
            <person name="Billaut A."/>
            <person name="Beisson J."/>
            <person name="Blanc I."/>
            <person name="Bouhouche K."/>
            <person name="Camara F."/>
            <person name="Duharcourt S."/>
            <person name="Guigo R."/>
            <person name="Gogendeau D."/>
            <person name="Katinka M."/>
            <person name="Keller A.-M."/>
            <person name="Kissmehl R."/>
            <person name="Klotz C."/>
            <person name="Koll F."/>
            <person name="Le Moue A."/>
            <person name="Lepere C."/>
            <person name="Malinsky S."/>
            <person name="Nowacki M."/>
            <person name="Nowak J.K."/>
            <person name="Plattner H."/>
            <person name="Poulain J."/>
            <person name="Ruiz F."/>
            <person name="Serrano V."/>
            <person name="Zagulski M."/>
            <person name="Dessen P."/>
            <person name="Betermier M."/>
            <person name="Weissenbach J."/>
            <person name="Scarpelli C."/>
            <person name="Schachter V."/>
            <person name="Sperling L."/>
            <person name="Meyer E."/>
            <person name="Cohen J."/>
            <person name="Wincker P."/>
        </authorList>
    </citation>
    <scope>NUCLEOTIDE SEQUENCE [LARGE SCALE GENOMIC DNA]</scope>
    <source>
        <strain evidence="6 7">Stock d4-2</strain>
    </source>
</reference>
<dbReference type="OrthoDB" id="1930084at2759"/>
<dbReference type="InterPro" id="IPR004843">
    <property type="entry name" value="Calcineurin-like_PHP"/>
</dbReference>
<evidence type="ECO:0000256" key="1">
    <source>
        <dbReference type="ARBA" id="ARBA00022723"/>
    </source>
</evidence>
<dbReference type="GO" id="GO:0000724">
    <property type="term" value="P:double-strand break repair via homologous recombination"/>
    <property type="evidence" value="ECO:0000318"/>
    <property type="project" value="GO_Central"/>
</dbReference>
<evidence type="ECO:0000259" key="5">
    <source>
        <dbReference type="PROSITE" id="PS00125"/>
    </source>
</evidence>
<dbReference type="EC" id="3.1.3.16" evidence="4"/>
<dbReference type="Pfam" id="PF00149">
    <property type="entry name" value="Metallophos"/>
    <property type="match status" value="1"/>
</dbReference>
<proteinExistence type="inferred from homology"/>
<dbReference type="SMART" id="SM00156">
    <property type="entry name" value="PP2Ac"/>
    <property type="match status" value="1"/>
</dbReference>
<gene>
    <name evidence="6" type="ORF">GSPATT00017217001</name>
</gene>
<feature type="domain" description="Serine/threonine specific protein phosphatases" evidence="5">
    <location>
        <begin position="107"/>
        <end position="112"/>
    </location>
</feature>
<accession>A0DIJ3</accession>
<dbReference type="RefSeq" id="XP_001450257.1">
    <property type="nucleotide sequence ID" value="XM_001450220.1"/>
</dbReference>
<dbReference type="PANTHER" id="PTHR45619">
    <property type="entry name" value="SERINE/THREONINE-PROTEIN PHOSPHATASE PP2A-RELATED"/>
    <property type="match status" value="1"/>
</dbReference>
<organism evidence="6 7">
    <name type="scientific">Paramecium tetraurelia</name>
    <dbReference type="NCBI Taxonomy" id="5888"/>
    <lineage>
        <taxon>Eukaryota</taxon>
        <taxon>Sar</taxon>
        <taxon>Alveolata</taxon>
        <taxon>Ciliophora</taxon>
        <taxon>Intramacronucleata</taxon>
        <taxon>Oligohymenophorea</taxon>
        <taxon>Peniculida</taxon>
        <taxon>Parameciidae</taxon>
        <taxon>Paramecium</taxon>
    </lineage>
</organism>
<dbReference type="InterPro" id="IPR006186">
    <property type="entry name" value="Ser/Thr-sp_prot-phosphatase"/>
</dbReference>
<dbReference type="AlphaFoldDB" id="A0DIJ3"/>
<dbReference type="EMBL" id="CT868452">
    <property type="protein sequence ID" value="CAK82860.1"/>
    <property type="molecule type" value="Genomic_DNA"/>
</dbReference>
<dbReference type="eggNOG" id="KOG0372">
    <property type="taxonomic scope" value="Eukaryota"/>
</dbReference>
<dbReference type="KEGG" id="ptm:GSPATT00017217001"/>
<keyword evidence="1" id="KW-0479">Metal-binding</keyword>
<dbReference type="Proteomes" id="UP000000600">
    <property type="component" value="Unassembled WGS sequence"/>
</dbReference>
<evidence type="ECO:0000256" key="4">
    <source>
        <dbReference type="RuleBase" id="RU004273"/>
    </source>
</evidence>
<dbReference type="Gene3D" id="3.60.21.10">
    <property type="match status" value="1"/>
</dbReference>
<name>A0DIJ3_PARTE</name>
<keyword evidence="3" id="KW-0464">Manganese</keyword>
<comment type="similarity">
    <text evidence="4">Belongs to the PPP phosphatase family.</text>
</comment>
<comment type="catalytic activity">
    <reaction evidence="4">
        <text>O-phospho-L-threonyl-[protein] + H2O = L-threonyl-[protein] + phosphate</text>
        <dbReference type="Rhea" id="RHEA:47004"/>
        <dbReference type="Rhea" id="RHEA-COMP:11060"/>
        <dbReference type="Rhea" id="RHEA-COMP:11605"/>
        <dbReference type="ChEBI" id="CHEBI:15377"/>
        <dbReference type="ChEBI" id="CHEBI:30013"/>
        <dbReference type="ChEBI" id="CHEBI:43474"/>
        <dbReference type="ChEBI" id="CHEBI:61977"/>
        <dbReference type="EC" id="3.1.3.16"/>
    </reaction>
</comment>
<protein>
    <recommendedName>
        <fullName evidence="4">Serine/threonine-protein phosphatase</fullName>
        <ecNumber evidence="4">3.1.3.16</ecNumber>
    </recommendedName>
</protein>
<keyword evidence="7" id="KW-1185">Reference proteome</keyword>
<dbReference type="GO" id="GO:0004722">
    <property type="term" value="F:protein serine/threonine phosphatase activity"/>
    <property type="evidence" value="ECO:0000318"/>
    <property type="project" value="GO_Central"/>
</dbReference>
<dbReference type="HOGENOM" id="CLU_526268_0_0_1"/>
<dbReference type="PRINTS" id="PR00114">
    <property type="entry name" value="STPHPHTASE"/>
</dbReference>
<keyword evidence="2 4" id="KW-0378">Hydrolase</keyword>
<evidence type="ECO:0000256" key="2">
    <source>
        <dbReference type="ARBA" id="ARBA00022801"/>
    </source>
</evidence>
<dbReference type="GO" id="GO:0046872">
    <property type="term" value="F:metal ion binding"/>
    <property type="evidence" value="ECO:0007669"/>
    <property type="project" value="UniProtKB-KW"/>
</dbReference>
<dbReference type="InterPro" id="IPR029052">
    <property type="entry name" value="Metallo-depent_PP-like"/>
</dbReference>
<dbReference type="GeneID" id="5036049"/>
<dbReference type="GO" id="GO:0005634">
    <property type="term" value="C:nucleus"/>
    <property type="evidence" value="ECO:0000318"/>
    <property type="project" value="GO_Central"/>
</dbReference>
<sequence>MSDIDQWIETLKNGEILKETDVKILCNKAKDILNNEDNTVKQITIQICGDIHGQFQDLMELFKVGGDVPETNYLFLGDFVDRGYNSVETFLLLLALKVRYPDQITLIRGNHESRQITQVYGFYDECLRKYSTLNVWKYCTEVFDYLALAAVVNDNIFCIYGGLSPYIKTIDEIRIINRKQEVPHEGVMCDLMWSDPDEIEGWSQSARGAGLVFGADVVKEFNRRNGIYLICRAYQLAMEGFKLMFDKAVAEKFSTSKALFTKHQPIIQCNHYYKHYQNLFHIIYKQLINKSLNLDIWVCNLYYQDKIKQHQPICWLQITQVSYRCIILLDQYQYKQYSGQMLIQHLYNLHNMFYFYYNWKRTVNEYEVHYANYNQIYWKVDKNTSSSRIRNILLFYLIISIFMKRLLAIYENYYQGSIQQNKVAMVQNQSLCRICDMLDRIHNRLGNCYRVFQKAAALQQQEKICFTFNCQSTQAIIMLIQIVALKKQLILLQHEFELCKHNASMHFKSESNHFLYQS</sequence>